<proteinExistence type="predicted"/>
<name>A0A382I496_9ZZZZ</name>
<dbReference type="EMBL" id="UINC01064724">
    <property type="protein sequence ID" value="SVB93663.1"/>
    <property type="molecule type" value="Genomic_DNA"/>
</dbReference>
<accession>A0A382I496</accession>
<reference evidence="1" key="1">
    <citation type="submission" date="2018-05" db="EMBL/GenBank/DDBJ databases">
        <authorList>
            <person name="Lanie J.A."/>
            <person name="Ng W.-L."/>
            <person name="Kazmierczak K.M."/>
            <person name="Andrzejewski T.M."/>
            <person name="Davidsen T.M."/>
            <person name="Wayne K.J."/>
            <person name="Tettelin H."/>
            <person name="Glass J.I."/>
            <person name="Rusch D."/>
            <person name="Podicherti R."/>
            <person name="Tsui H.-C.T."/>
            <person name="Winkler M.E."/>
        </authorList>
    </citation>
    <scope>NUCLEOTIDE SEQUENCE</scope>
</reference>
<evidence type="ECO:0000313" key="1">
    <source>
        <dbReference type="EMBL" id="SVB93663.1"/>
    </source>
</evidence>
<protein>
    <submittedName>
        <fullName evidence="1">Uncharacterized protein</fullName>
    </submittedName>
</protein>
<sequence>MPVRAGYLYGGHASNTELFKIGKQLSGWDDRQKH</sequence>
<organism evidence="1">
    <name type="scientific">marine metagenome</name>
    <dbReference type="NCBI Taxonomy" id="408172"/>
    <lineage>
        <taxon>unclassified sequences</taxon>
        <taxon>metagenomes</taxon>
        <taxon>ecological metagenomes</taxon>
    </lineage>
</organism>
<gene>
    <name evidence="1" type="ORF">METZ01_LOCUS246517</name>
</gene>
<dbReference type="AlphaFoldDB" id="A0A382I496"/>